<feature type="domain" description="UbiC transcription regulator-associated" evidence="1">
    <location>
        <begin position="2"/>
        <end position="136"/>
    </location>
</feature>
<dbReference type="Gene3D" id="3.40.1410.10">
    <property type="entry name" value="Chorismate lyase-like"/>
    <property type="match status" value="1"/>
</dbReference>
<dbReference type="SUPFAM" id="SSF64288">
    <property type="entry name" value="Chorismate lyase-like"/>
    <property type="match status" value="1"/>
</dbReference>
<dbReference type="PANTHER" id="PTHR44846">
    <property type="entry name" value="MANNOSYL-D-GLYCERATE TRANSPORT/METABOLISM SYSTEM REPRESSOR MNGR-RELATED"/>
    <property type="match status" value="1"/>
</dbReference>
<keyword evidence="3" id="KW-1185">Reference proteome</keyword>
<dbReference type="EMBL" id="SMKP01000133">
    <property type="protein sequence ID" value="TDD15061.1"/>
    <property type="molecule type" value="Genomic_DNA"/>
</dbReference>
<organism evidence="2 3">
    <name type="scientific">Nonomuraea diastatica</name>
    <dbReference type="NCBI Taxonomy" id="1848329"/>
    <lineage>
        <taxon>Bacteria</taxon>
        <taxon>Bacillati</taxon>
        <taxon>Actinomycetota</taxon>
        <taxon>Actinomycetes</taxon>
        <taxon>Streptosporangiales</taxon>
        <taxon>Streptosporangiaceae</taxon>
        <taxon>Nonomuraea</taxon>
    </lineage>
</organism>
<dbReference type="OrthoDB" id="3525243at2"/>
<name>A0A4R4WAA8_9ACTN</name>
<dbReference type="Proteomes" id="UP000294543">
    <property type="component" value="Unassembled WGS sequence"/>
</dbReference>
<accession>A0A4R4WAA8</accession>
<evidence type="ECO:0000313" key="3">
    <source>
        <dbReference type="Proteomes" id="UP000294543"/>
    </source>
</evidence>
<evidence type="ECO:0000313" key="2">
    <source>
        <dbReference type="EMBL" id="TDD15061.1"/>
    </source>
</evidence>
<gene>
    <name evidence="2" type="ORF">E1294_35710</name>
</gene>
<comment type="caution">
    <text evidence="2">The sequence shown here is derived from an EMBL/GenBank/DDBJ whole genome shotgun (WGS) entry which is preliminary data.</text>
</comment>
<dbReference type="GO" id="GO:0003677">
    <property type="term" value="F:DNA binding"/>
    <property type="evidence" value="ECO:0007669"/>
    <property type="project" value="InterPro"/>
</dbReference>
<dbReference type="Pfam" id="PF07702">
    <property type="entry name" value="UTRA"/>
    <property type="match status" value="1"/>
</dbReference>
<dbReference type="SMART" id="SM00866">
    <property type="entry name" value="UTRA"/>
    <property type="match status" value="1"/>
</dbReference>
<sequence>MITGKVSTEKVGPDIAELLGLDTADEVVKRHRRATIGDTVVRLDEAIYPHQLVKDTPIAKRGQVPRGIYRALADAGMEPHMVVRRVIAARQATEAEAKALKLVRRALILTYDQVIADRQGTQVELLRFVANPARIRFVDEQFSL</sequence>
<evidence type="ECO:0000259" key="1">
    <source>
        <dbReference type="SMART" id="SM00866"/>
    </source>
</evidence>
<protein>
    <submittedName>
        <fullName evidence="2">UTRA domain-containing protein</fullName>
    </submittedName>
</protein>
<reference evidence="2 3" key="1">
    <citation type="submission" date="2019-03" db="EMBL/GenBank/DDBJ databases">
        <title>Draft genome sequences of novel Actinobacteria.</title>
        <authorList>
            <person name="Sahin N."/>
            <person name="Ay H."/>
            <person name="Saygin H."/>
        </authorList>
    </citation>
    <scope>NUCLEOTIDE SEQUENCE [LARGE SCALE GENOMIC DNA]</scope>
    <source>
        <strain evidence="2 3">KC712</strain>
    </source>
</reference>
<proteinExistence type="predicted"/>
<dbReference type="InterPro" id="IPR050679">
    <property type="entry name" value="Bact_HTH_transcr_reg"/>
</dbReference>
<dbReference type="InterPro" id="IPR028978">
    <property type="entry name" value="Chorismate_lyase_/UTRA_dom_sf"/>
</dbReference>
<dbReference type="PANTHER" id="PTHR44846:SF17">
    <property type="entry name" value="GNTR-FAMILY TRANSCRIPTIONAL REGULATOR"/>
    <property type="match status" value="1"/>
</dbReference>
<dbReference type="RefSeq" id="WP_132515393.1">
    <property type="nucleotide sequence ID" value="NZ_SMKP01000133.1"/>
</dbReference>
<dbReference type="AlphaFoldDB" id="A0A4R4WAA8"/>
<dbReference type="GO" id="GO:0045892">
    <property type="term" value="P:negative regulation of DNA-templated transcription"/>
    <property type="evidence" value="ECO:0007669"/>
    <property type="project" value="TreeGrafter"/>
</dbReference>
<dbReference type="InterPro" id="IPR011663">
    <property type="entry name" value="UTRA"/>
</dbReference>